<sequence length="265" mass="28871">MRSLLTILCAFLAFNSYAQVGINTNTPDPSAELEIYSDDKGMLLPSYVLTDLNSAITPVANPQEGALIFNTGGMFIRGIYYWDGASWNRFIVNNEIDQILNLQIAGVYTSSNDESKRLIPSGTANNYISFSAANETKYINTMGIANPTGENISLPAGTYKVDVSVDCISPTAPNSNYLVGTSHLYVMEAAIVNASNGLLTDLKTSTIISGKGIYSVQGYIFSFVFKIDTPQTVKLLLKHGTGRTTNVETRTNQAGLTVNFYKFFE</sequence>
<accession>A0ABV5H460</accession>
<evidence type="ECO:0000313" key="2">
    <source>
        <dbReference type="EMBL" id="MFB9106694.1"/>
    </source>
</evidence>
<feature type="signal peptide" evidence="1">
    <location>
        <begin position="1"/>
        <end position="18"/>
    </location>
</feature>
<keyword evidence="3" id="KW-1185">Reference proteome</keyword>
<evidence type="ECO:0008006" key="4">
    <source>
        <dbReference type="Google" id="ProtNLM"/>
    </source>
</evidence>
<dbReference type="EMBL" id="JBHMFA010000030">
    <property type="protein sequence ID" value="MFB9106694.1"/>
    <property type="molecule type" value="Genomic_DNA"/>
</dbReference>
<dbReference type="RefSeq" id="WP_290268599.1">
    <property type="nucleotide sequence ID" value="NZ_JAUFQP010000007.1"/>
</dbReference>
<organism evidence="2 3">
    <name type="scientific">Algibacter miyuki</name>
    <dbReference type="NCBI Taxonomy" id="1306933"/>
    <lineage>
        <taxon>Bacteria</taxon>
        <taxon>Pseudomonadati</taxon>
        <taxon>Bacteroidota</taxon>
        <taxon>Flavobacteriia</taxon>
        <taxon>Flavobacteriales</taxon>
        <taxon>Flavobacteriaceae</taxon>
        <taxon>Algibacter</taxon>
    </lineage>
</organism>
<feature type="chain" id="PRO_5046437063" description="DUF4397 domain-containing protein" evidence="1">
    <location>
        <begin position="19"/>
        <end position="265"/>
    </location>
</feature>
<gene>
    <name evidence="2" type="ORF">ACFFU1_17430</name>
</gene>
<reference evidence="2 3" key="1">
    <citation type="submission" date="2024-09" db="EMBL/GenBank/DDBJ databases">
        <authorList>
            <person name="Sun Q."/>
            <person name="Mori K."/>
        </authorList>
    </citation>
    <scope>NUCLEOTIDE SEQUENCE [LARGE SCALE GENOMIC DNA]</scope>
    <source>
        <strain evidence="2 3">CECT 8300</strain>
    </source>
</reference>
<name>A0ABV5H460_9FLAO</name>
<evidence type="ECO:0000313" key="3">
    <source>
        <dbReference type="Proteomes" id="UP001589590"/>
    </source>
</evidence>
<evidence type="ECO:0000256" key="1">
    <source>
        <dbReference type="SAM" id="SignalP"/>
    </source>
</evidence>
<comment type="caution">
    <text evidence="2">The sequence shown here is derived from an EMBL/GenBank/DDBJ whole genome shotgun (WGS) entry which is preliminary data.</text>
</comment>
<dbReference type="Proteomes" id="UP001589590">
    <property type="component" value="Unassembled WGS sequence"/>
</dbReference>
<protein>
    <recommendedName>
        <fullName evidence="4">DUF4397 domain-containing protein</fullName>
    </recommendedName>
</protein>
<keyword evidence="1" id="KW-0732">Signal</keyword>
<proteinExistence type="predicted"/>